<evidence type="ECO:0000256" key="3">
    <source>
        <dbReference type="ARBA" id="ARBA00022448"/>
    </source>
</evidence>
<keyword evidence="6 7" id="KW-0472">Membrane</keyword>
<dbReference type="InterPro" id="IPR018108">
    <property type="entry name" value="MCP_transmembrane"/>
</dbReference>
<dbReference type="GO" id="GO:0016020">
    <property type="term" value="C:membrane"/>
    <property type="evidence" value="ECO:0007669"/>
    <property type="project" value="UniProtKB-SubCell"/>
</dbReference>
<organism evidence="9 10">
    <name type="scientific">Crassostrea virginica</name>
    <name type="common">Eastern oyster</name>
    <dbReference type="NCBI Taxonomy" id="6565"/>
    <lineage>
        <taxon>Eukaryota</taxon>
        <taxon>Metazoa</taxon>
        <taxon>Spiralia</taxon>
        <taxon>Lophotrochozoa</taxon>
        <taxon>Mollusca</taxon>
        <taxon>Bivalvia</taxon>
        <taxon>Autobranchia</taxon>
        <taxon>Pteriomorphia</taxon>
        <taxon>Ostreida</taxon>
        <taxon>Ostreoidea</taxon>
        <taxon>Ostreidae</taxon>
        <taxon>Crassostrea</taxon>
    </lineage>
</organism>
<dbReference type="AlphaFoldDB" id="A0A8B8CRQ1"/>
<evidence type="ECO:0000313" key="10">
    <source>
        <dbReference type="RefSeq" id="XP_022318517.1"/>
    </source>
</evidence>
<dbReference type="Gene3D" id="1.50.40.10">
    <property type="entry name" value="Mitochondrial carrier domain"/>
    <property type="match status" value="1"/>
</dbReference>
<dbReference type="InterPro" id="IPR023395">
    <property type="entry name" value="MCP_dom_sf"/>
</dbReference>
<keyword evidence="3 8" id="KW-0813">Transport</keyword>
<reference evidence="10" key="1">
    <citation type="submission" date="2025-08" db="UniProtKB">
        <authorList>
            <consortium name="RefSeq"/>
        </authorList>
    </citation>
    <scope>IDENTIFICATION</scope>
    <source>
        <tissue evidence="10">Whole sample</tissue>
    </source>
</reference>
<feature type="repeat" description="Solcar" evidence="7">
    <location>
        <begin position="9"/>
        <end position="98"/>
    </location>
</feature>
<comment type="similarity">
    <text evidence="2 8">Belongs to the mitochondrial carrier (TC 2.A.29) family.</text>
</comment>
<evidence type="ECO:0000256" key="4">
    <source>
        <dbReference type="ARBA" id="ARBA00022692"/>
    </source>
</evidence>
<dbReference type="GO" id="GO:0015187">
    <property type="term" value="F:glycine transmembrane transporter activity"/>
    <property type="evidence" value="ECO:0007669"/>
    <property type="project" value="TreeGrafter"/>
</dbReference>
<evidence type="ECO:0000256" key="2">
    <source>
        <dbReference type="ARBA" id="ARBA00006375"/>
    </source>
</evidence>
<protein>
    <submittedName>
        <fullName evidence="10">Solute carrier family 25 member 38-like</fullName>
    </submittedName>
</protein>
<dbReference type="PANTHER" id="PTHR46181">
    <property type="entry name" value="MITOCHONDRIAL GLYCINE TRANSPORTER"/>
    <property type="match status" value="1"/>
</dbReference>
<evidence type="ECO:0000256" key="7">
    <source>
        <dbReference type="PROSITE-ProRule" id="PRU00282"/>
    </source>
</evidence>
<keyword evidence="4 7" id="KW-0812">Transmembrane</keyword>
<dbReference type="OrthoDB" id="1924968at2759"/>
<dbReference type="RefSeq" id="XP_022318517.1">
    <property type="nucleotide sequence ID" value="XM_022462809.1"/>
</dbReference>
<accession>A0A8B8CRQ1</accession>
<keyword evidence="9" id="KW-1185">Reference proteome</keyword>
<evidence type="ECO:0000256" key="1">
    <source>
        <dbReference type="ARBA" id="ARBA00004141"/>
    </source>
</evidence>
<dbReference type="Proteomes" id="UP000694844">
    <property type="component" value="Chromosome 2"/>
</dbReference>
<evidence type="ECO:0000256" key="6">
    <source>
        <dbReference type="ARBA" id="ARBA00023136"/>
    </source>
</evidence>
<dbReference type="PROSITE" id="PS50920">
    <property type="entry name" value="SOLCAR"/>
    <property type="match status" value="3"/>
</dbReference>
<gene>
    <name evidence="10" type="primary">LOC111121504</name>
</gene>
<proteinExistence type="inferred from homology"/>
<dbReference type="GO" id="GO:1904983">
    <property type="term" value="P:glycine import into mitochondrion"/>
    <property type="evidence" value="ECO:0007669"/>
    <property type="project" value="TreeGrafter"/>
</dbReference>
<dbReference type="PRINTS" id="PR00926">
    <property type="entry name" value="MITOCARRIER"/>
</dbReference>
<keyword evidence="5" id="KW-0677">Repeat</keyword>
<dbReference type="KEGG" id="cvn:111121504"/>
<evidence type="ECO:0000256" key="8">
    <source>
        <dbReference type="RuleBase" id="RU000488"/>
    </source>
</evidence>
<sequence length="286" mass="31662">MYNNTMDLSPVVKSFVAGCCSGTCSTLLFQPLDLVKTRIQIQVPLACASGRIGMVSVANAVIRQENVLALWKGLVPSLSRCAPGVGIYFSSIHFLKSKFQSDQQRALESVVIGAVARTVAVVTLIPMTVLKTRYESGLFDYKSIPRGLAHMYQTEGLRALFSGMAPTLVRDVPFSGIYLMFYTKFKKMVNERGFDQTLHPQLYFVCGLTAGSIAAVLTQPADVIKTHMQTDSKKYQRIATTILHLYQTNGLHGFFKGIVPRTLRRTLMAAMSWTLYETVSRQVGLT</sequence>
<evidence type="ECO:0000313" key="9">
    <source>
        <dbReference type="Proteomes" id="UP000694844"/>
    </source>
</evidence>
<comment type="subcellular location">
    <subcellularLocation>
        <location evidence="1">Membrane</location>
        <topology evidence="1">Multi-pass membrane protein</topology>
    </subcellularLocation>
</comment>
<dbReference type="PANTHER" id="PTHR46181:SF3">
    <property type="entry name" value="MITOCHONDRIAL GLYCINE TRANSPORTER"/>
    <property type="match status" value="1"/>
</dbReference>
<dbReference type="InterPro" id="IPR002067">
    <property type="entry name" value="MCP"/>
</dbReference>
<feature type="repeat" description="Solcar" evidence="7">
    <location>
        <begin position="104"/>
        <end position="188"/>
    </location>
</feature>
<feature type="repeat" description="Solcar" evidence="7">
    <location>
        <begin position="198"/>
        <end position="282"/>
    </location>
</feature>
<dbReference type="GeneID" id="111121504"/>
<dbReference type="GO" id="GO:0005739">
    <property type="term" value="C:mitochondrion"/>
    <property type="evidence" value="ECO:0007669"/>
    <property type="project" value="TreeGrafter"/>
</dbReference>
<name>A0A8B8CRQ1_CRAVI</name>
<dbReference type="Pfam" id="PF00153">
    <property type="entry name" value="Mito_carr"/>
    <property type="match status" value="3"/>
</dbReference>
<dbReference type="SUPFAM" id="SSF103506">
    <property type="entry name" value="Mitochondrial carrier"/>
    <property type="match status" value="1"/>
</dbReference>
<evidence type="ECO:0000256" key="5">
    <source>
        <dbReference type="ARBA" id="ARBA00022737"/>
    </source>
</evidence>